<keyword evidence="1" id="KW-1133">Transmembrane helix</keyword>
<organism evidence="2 3">
    <name type="scientific">Actinoallomurus iriomotensis</name>
    <dbReference type="NCBI Taxonomy" id="478107"/>
    <lineage>
        <taxon>Bacteria</taxon>
        <taxon>Bacillati</taxon>
        <taxon>Actinomycetota</taxon>
        <taxon>Actinomycetes</taxon>
        <taxon>Streptosporangiales</taxon>
        <taxon>Thermomonosporaceae</taxon>
        <taxon>Actinoallomurus</taxon>
    </lineage>
</organism>
<gene>
    <name evidence="2" type="ORF">Airi01_036520</name>
</gene>
<proteinExistence type="predicted"/>
<sequence length="267" mass="29226">MVEAVRTYVLLAGTWMRSAAQYPASMVMLLLTQAVSSSLDLVAILIMFAHTPRLGGFSLAEVMFLYSTSGLSFSLADITLGTVERLGEHIRKGTLDTVLLRPVSPLLQIATEDFNPRRLGKLIPTGTMFVVALTRLDVHWTPVRVAVLPLMVAGGLWIFWALWVLSAAWQFAVVDGKQAGNSITYGGGFLTQYPLSIYGRDVLRGLTWVLPLAFVNWEPALYVLDRPDPLGLPVFFRFASPLVAAALSVLAALAWRGGLRRYQSTGS</sequence>
<reference evidence="2" key="1">
    <citation type="submission" date="2023-03" db="EMBL/GenBank/DDBJ databases">
        <title>Actinoallomurus iriomotensis NBRC 103681.</title>
        <authorList>
            <person name="Ichikawa N."/>
            <person name="Sato H."/>
            <person name="Tonouchi N."/>
        </authorList>
    </citation>
    <scope>NUCLEOTIDE SEQUENCE</scope>
    <source>
        <strain evidence="2">NBRC 103681</strain>
    </source>
</reference>
<dbReference type="Proteomes" id="UP001165135">
    <property type="component" value="Unassembled WGS sequence"/>
</dbReference>
<name>A0A9W6RK68_9ACTN</name>
<evidence type="ECO:0000313" key="2">
    <source>
        <dbReference type="EMBL" id="GLY75385.1"/>
    </source>
</evidence>
<evidence type="ECO:0000256" key="1">
    <source>
        <dbReference type="SAM" id="Phobius"/>
    </source>
</evidence>
<feature type="transmembrane region" description="Helical" evidence="1">
    <location>
        <begin position="26"/>
        <end position="50"/>
    </location>
</feature>
<accession>A0A9W6RK68</accession>
<comment type="caution">
    <text evidence="2">The sequence shown here is derived from an EMBL/GenBank/DDBJ whole genome shotgun (WGS) entry which is preliminary data.</text>
</comment>
<keyword evidence="1" id="KW-0472">Membrane</keyword>
<keyword evidence="1" id="KW-0812">Transmembrane</keyword>
<evidence type="ECO:0000313" key="3">
    <source>
        <dbReference type="Proteomes" id="UP001165135"/>
    </source>
</evidence>
<dbReference type="RefSeq" id="WP_285622377.1">
    <property type="nucleotide sequence ID" value="NZ_BSTJ01000004.1"/>
</dbReference>
<dbReference type="PANTHER" id="PTHR36833">
    <property type="entry name" value="SLR0610 PROTEIN-RELATED"/>
    <property type="match status" value="1"/>
</dbReference>
<feature type="transmembrane region" description="Helical" evidence="1">
    <location>
        <begin position="234"/>
        <end position="255"/>
    </location>
</feature>
<feature type="transmembrane region" description="Helical" evidence="1">
    <location>
        <begin position="145"/>
        <end position="165"/>
    </location>
</feature>
<dbReference type="AlphaFoldDB" id="A0A9W6RK68"/>
<feature type="transmembrane region" description="Helical" evidence="1">
    <location>
        <begin position="62"/>
        <end position="83"/>
    </location>
</feature>
<protein>
    <submittedName>
        <fullName evidence="2">Transporter</fullName>
    </submittedName>
</protein>
<dbReference type="InterPro" id="IPR010390">
    <property type="entry name" value="ABC-2_transporter-like"/>
</dbReference>
<dbReference type="Pfam" id="PF06182">
    <property type="entry name" value="ABC2_membrane_6"/>
    <property type="match status" value="1"/>
</dbReference>
<dbReference type="EMBL" id="BSTJ01000004">
    <property type="protein sequence ID" value="GLY75385.1"/>
    <property type="molecule type" value="Genomic_DNA"/>
</dbReference>
<dbReference type="PANTHER" id="PTHR36833:SF1">
    <property type="entry name" value="INTEGRAL MEMBRANE TRANSPORT PROTEIN"/>
    <property type="match status" value="1"/>
</dbReference>